<dbReference type="Gene3D" id="3.20.20.60">
    <property type="entry name" value="Phosphoenolpyruvate-binding domains"/>
    <property type="match status" value="1"/>
</dbReference>
<dbReference type="PANTHER" id="PTHR42905">
    <property type="entry name" value="PHOSPHOENOLPYRUVATE CARBOXYLASE"/>
    <property type="match status" value="1"/>
</dbReference>
<dbReference type="AlphaFoldDB" id="A3IXZ2"/>
<gene>
    <name evidence="1" type="ORF">CY0110_27258</name>
</gene>
<dbReference type="InterPro" id="IPR040442">
    <property type="entry name" value="Pyrv_kinase-like_dom_sf"/>
</dbReference>
<dbReference type="RefSeq" id="WP_008278254.1">
    <property type="nucleotide sequence ID" value="NZ_AAXW01000072.1"/>
</dbReference>
<dbReference type="PANTHER" id="PTHR42905:SF5">
    <property type="entry name" value="CARBOXYVINYL-CARBOXYPHOSPHONATE PHOSPHORYLMUTASE, CHLOROPLASTIC"/>
    <property type="match status" value="1"/>
</dbReference>
<dbReference type="EMBL" id="AAXW01000072">
    <property type="protein sequence ID" value="EAZ88661.1"/>
    <property type="molecule type" value="Genomic_DNA"/>
</dbReference>
<proteinExistence type="predicted"/>
<dbReference type="InterPro" id="IPR039556">
    <property type="entry name" value="ICL/PEPM"/>
</dbReference>
<reference evidence="1 2" key="1">
    <citation type="submission" date="2007-03" db="EMBL/GenBank/DDBJ databases">
        <authorList>
            <person name="Stal L."/>
            <person name="Ferriera S."/>
            <person name="Johnson J."/>
            <person name="Kravitz S."/>
            <person name="Beeson K."/>
            <person name="Sutton G."/>
            <person name="Rogers Y.-H."/>
            <person name="Friedman R."/>
            <person name="Frazier M."/>
            <person name="Venter J.C."/>
        </authorList>
    </citation>
    <scope>NUCLEOTIDE SEQUENCE [LARGE SCALE GENOMIC DNA]</scope>
    <source>
        <strain evidence="1 2">CCY0110</strain>
    </source>
</reference>
<accession>A3IXZ2</accession>
<comment type="caution">
    <text evidence="1">The sequence shown here is derived from an EMBL/GenBank/DDBJ whole genome shotgun (WGS) entry which is preliminary data.</text>
</comment>
<protein>
    <submittedName>
        <fullName evidence="1">Putative methylisocitrate lyase</fullName>
    </submittedName>
</protein>
<organism evidence="1 2">
    <name type="scientific">Crocosphaera chwakensis CCY0110</name>
    <dbReference type="NCBI Taxonomy" id="391612"/>
    <lineage>
        <taxon>Bacteria</taxon>
        <taxon>Bacillati</taxon>
        <taxon>Cyanobacteriota</taxon>
        <taxon>Cyanophyceae</taxon>
        <taxon>Oscillatoriophycideae</taxon>
        <taxon>Chroococcales</taxon>
        <taxon>Aphanothecaceae</taxon>
        <taxon>Crocosphaera</taxon>
        <taxon>Crocosphaera chwakensis</taxon>
    </lineage>
</organism>
<dbReference type="InterPro" id="IPR015813">
    <property type="entry name" value="Pyrv/PenolPyrv_kinase-like_dom"/>
</dbReference>
<dbReference type="SUPFAM" id="SSF51621">
    <property type="entry name" value="Phosphoenolpyruvate/pyruvate domain"/>
    <property type="match status" value="1"/>
</dbReference>
<dbReference type="Pfam" id="PF13714">
    <property type="entry name" value="PEP_mutase"/>
    <property type="match status" value="1"/>
</dbReference>
<dbReference type="eggNOG" id="COG2513">
    <property type="taxonomic scope" value="Bacteria"/>
</dbReference>
<dbReference type="CDD" id="cd00377">
    <property type="entry name" value="ICL_PEPM"/>
    <property type="match status" value="1"/>
</dbReference>
<evidence type="ECO:0000313" key="2">
    <source>
        <dbReference type="Proteomes" id="UP000003781"/>
    </source>
</evidence>
<dbReference type="OrthoDB" id="8629576at2"/>
<evidence type="ECO:0000313" key="1">
    <source>
        <dbReference type="EMBL" id="EAZ88661.1"/>
    </source>
</evidence>
<name>A3IXZ2_9CHRO</name>
<dbReference type="Proteomes" id="UP000003781">
    <property type="component" value="Unassembled WGS sequence"/>
</dbReference>
<keyword evidence="2" id="KW-1185">Reference proteome</keyword>
<sequence length="279" mass="30967">MKPAKKLRQLLDQPSILAAPAVYDCIGSKLAQKAEFSFIFTSGFGMSASLLGLPDLGFLTATEMLNQVRNIIKSVDIPVICDIDTGYGNVLNVQRTVEDIVSFGAAGIILEDQECPKKCGHFEGKKVIETEEMVKKIKAAVKTRNNSDLVIIGRTDARAIYGLEEALYRGKKYQEAGADIIFIEAPQTREELEKISNYFPDVPLLANIIEGGKTPCFSLEELEKIGFKMVAYALSGLLSSTNSMFSCFQQLQEQGRTNMTNNSFQFDEFKDLIEVNKYN</sequence>
<keyword evidence="1" id="KW-0456">Lyase</keyword>
<dbReference type="GO" id="GO:0016833">
    <property type="term" value="F:oxo-acid-lyase activity"/>
    <property type="evidence" value="ECO:0007669"/>
    <property type="project" value="UniProtKB-ARBA"/>
</dbReference>